<sequence>MFPLTEAAAHHCYEDIQLIEKSPSSGQDSGSNDRSPVRGSAGPAEHNQVSRNAEVNQEGILTIHNDEKLDDSILECLGDDPQAITAKAADLHSEVIKRWSYILTNGMEKEDLAELLKKYPSPNNFPNIEAPELNLEISRAITPMSQKRDKYQIQAQTQLQAGITAIGVTINSILKENNEFGNTLIRGLTDASKILVNLQRNLSLSRRYAIVGQLNKSVRQLALESQIDSKLFGADFSEKRKVLKDLERSSIDLKRGTPYEQNKRTSTVPKQKTGNLNQKDLPRAVRESRYYRPRPLKTKRYQDKRQKSFRKSFPVKNLTLVVGKLSGKLS</sequence>
<evidence type="ECO:0000313" key="2">
    <source>
        <dbReference type="EMBL" id="CAH1099418.1"/>
    </source>
</evidence>
<feature type="compositionally biased region" description="Basic and acidic residues" evidence="1">
    <location>
        <begin position="254"/>
        <end position="263"/>
    </location>
</feature>
<protein>
    <submittedName>
        <fullName evidence="2">Uncharacterized protein</fullName>
    </submittedName>
</protein>
<gene>
    <name evidence="2" type="ORF">PSYICH_LOCUS921</name>
</gene>
<evidence type="ECO:0000313" key="3">
    <source>
        <dbReference type="Proteomes" id="UP001153636"/>
    </source>
</evidence>
<dbReference type="AlphaFoldDB" id="A0A9P0CG21"/>
<dbReference type="OrthoDB" id="6783029at2759"/>
<feature type="compositionally biased region" description="Polar residues" evidence="1">
    <location>
        <begin position="264"/>
        <end position="278"/>
    </location>
</feature>
<dbReference type="PANTHER" id="PTHR34239:SF2">
    <property type="entry name" value="TRANSPOSABLE ELEMENT P TRANSPOSASE_THAP9 CONSERVED DOMAIN-CONTAINING PROTEIN"/>
    <property type="match status" value="1"/>
</dbReference>
<keyword evidence="3" id="KW-1185">Reference proteome</keyword>
<dbReference type="PANTHER" id="PTHR34239">
    <property type="entry name" value="APPLE DOMAIN-CONTAINING PROTEIN"/>
    <property type="match status" value="1"/>
</dbReference>
<reference evidence="2" key="1">
    <citation type="submission" date="2022-01" db="EMBL/GenBank/DDBJ databases">
        <authorList>
            <person name="King R."/>
        </authorList>
    </citation>
    <scope>NUCLEOTIDE SEQUENCE</scope>
</reference>
<dbReference type="EMBL" id="OV651813">
    <property type="protein sequence ID" value="CAH1099418.1"/>
    <property type="molecule type" value="Genomic_DNA"/>
</dbReference>
<name>A0A9P0CG21_9CUCU</name>
<feature type="compositionally biased region" description="Basic and acidic residues" evidence="1">
    <location>
        <begin position="280"/>
        <end position="290"/>
    </location>
</feature>
<feature type="region of interest" description="Disordered" evidence="1">
    <location>
        <begin position="254"/>
        <end position="309"/>
    </location>
</feature>
<organism evidence="2 3">
    <name type="scientific">Psylliodes chrysocephalus</name>
    <dbReference type="NCBI Taxonomy" id="3402493"/>
    <lineage>
        <taxon>Eukaryota</taxon>
        <taxon>Metazoa</taxon>
        <taxon>Ecdysozoa</taxon>
        <taxon>Arthropoda</taxon>
        <taxon>Hexapoda</taxon>
        <taxon>Insecta</taxon>
        <taxon>Pterygota</taxon>
        <taxon>Neoptera</taxon>
        <taxon>Endopterygota</taxon>
        <taxon>Coleoptera</taxon>
        <taxon>Polyphaga</taxon>
        <taxon>Cucujiformia</taxon>
        <taxon>Chrysomeloidea</taxon>
        <taxon>Chrysomelidae</taxon>
        <taxon>Galerucinae</taxon>
        <taxon>Alticini</taxon>
        <taxon>Psylliodes</taxon>
    </lineage>
</organism>
<proteinExistence type="predicted"/>
<evidence type="ECO:0000256" key="1">
    <source>
        <dbReference type="SAM" id="MobiDB-lite"/>
    </source>
</evidence>
<feature type="compositionally biased region" description="Polar residues" evidence="1">
    <location>
        <begin position="22"/>
        <end position="34"/>
    </location>
</feature>
<feature type="region of interest" description="Disordered" evidence="1">
    <location>
        <begin position="21"/>
        <end position="55"/>
    </location>
</feature>
<accession>A0A9P0CG21</accession>
<dbReference type="Proteomes" id="UP001153636">
    <property type="component" value="Chromosome 1"/>
</dbReference>